<dbReference type="Pfam" id="PF13343">
    <property type="entry name" value="SBP_bac_6"/>
    <property type="match status" value="1"/>
</dbReference>
<organism evidence="3 4">
    <name type="scientific">Candidatus Methylobacter oryzae</name>
    <dbReference type="NCBI Taxonomy" id="2497749"/>
    <lineage>
        <taxon>Bacteria</taxon>
        <taxon>Pseudomonadati</taxon>
        <taxon>Pseudomonadota</taxon>
        <taxon>Gammaproteobacteria</taxon>
        <taxon>Methylococcales</taxon>
        <taxon>Methylococcaceae</taxon>
        <taxon>Methylobacter</taxon>
    </lineage>
</organism>
<feature type="signal peptide" evidence="2">
    <location>
        <begin position="1"/>
        <end position="22"/>
    </location>
</feature>
<dbReference type="PANTHER" id="PTHR30006">
    <property type="entry name" value="THIAMINE-BINDING PERIPLASMIC PROTEIN-RELATED"/>
    <property type="match status" value="1"/>
</dbReference>
<evidence type="ECO:0000313" key="4">
    <source>
        <dbReference type="Proteomes" id="UP000733744"/>
    </source>
</evidence>
<comment type="caution">
    <text evidence="3">The sequence shown here is derived from an EMBL/GenBank/DDBJ whole genome shotgun (WGS) entry which is preliminary data.</text>
</comment>
<keyword evidence="4" id="KW-1185">Reference proteome</keyword>
<accession>A0ABY3C4N6</accession>
<name>A0ABY3C4N6_9GAMM</name>
<evidence type="ECO:0000256" key="2">
    <source>
        <dbReference type="SAM" id="SignalP"/>
    </source>
</evidence>
<proteinExistence type="predicted"/>
<dbReference type="SUPFAM" id="SSF53850">
    <property type="entry name" value="Periplasmic binding protein-like II"/>
    <property type="match status" value="1"/>
</dbReference>
<protein>
    <submittedName>
        <fullName evidence="3">Extracellular solute-binding protein</fullName>
    </submittedName>
</protein>
<dbReference type="PANTHER" id="PTHR30006:SF24">
    <property type="entry name" value="SLL0237 PROTEIN"/>
    <property type="match status" value="1"/>
</dbReference>
<sequence>MTKPFRTLTWLIAVLCSNPAIAKEKLTVLTAYHEDVVSRYETAFEQAYPDIDLAVIWKMPHDALPYLSRPQQSGVDVYWSASLRNFLALKQQGAWQKLGIDRGGLADKLGAMPLIDSDGYFCVTEMAGYGFAVNPDYLQKHNLELPKTWQDLADARYQGHLALPIPSRVGFAPMMIDSVLQQYGWDQGWALLSGIVANTRLVESGATFITDIVGSGERGIAPSIDFFTASAIANGAPLRFIHSQPTAYSPAHIAIAKASQHSDAARRFVNFILSETGQKLLFHPDIRKLPARAAVYADKPGNYFDPFAESAEHPVVYDPNRALPRLALNNALFDRLFTDRLQRLQNLWQQLRKHQRFAKTDQVERLLKIRQLLTAVPINTAQAETPSVQQIFTDRSTDKKAEAAAQALEQAWRNEIDSRYSDAENLLKQLEP</sequence>
<gene>
    <name evidence="3" type="ORF">EKO24_021525</name>
</gene>
<dbReference type="RefSeq" id="WP_143733299.1">
    <property type="nucleotide sequence ID" value="NZ_RYFG02000121.1"/>
</dbReference>
<dbReference type="EMBL" id="RYFG02000121">
    <property type="protein sequence ID" value="TRW89639.1"/>
    <property type="molecule type" value="Genomic_DNA"/>
</dbReference>
<evidence type="ECO:0000256" key="1">
    <source>
        <dbReference type="ARBA" id="ARBA00022729"/>
    </source>
</evidence>
<feature type="chain" id="PRO_5046485836" evidence="2">
    <location>
        <begin position="23"/>
        <end position="432"/>
    </location>
</feature>
<reference evidence="3 4" key="1">
    <citation type="journal article" date="2019" name="Antonie Van Leeuwenhoek">
        <title>Description of 'Ca. Methylobacter oryzae' KRF1, a novel species from the environmentally important Methylobacter clade 2.</title>
        <authorList>
            <person name="Khatri K."/>
            <person name="Mohite J.A."/>
            <person name="Pandit P.S."/>
            <person name="Bahulikar R."/>
            <person name="Rahalkar M.C."/>
        </authorList>
    </citation>
    <scope>NUCLEOTIDE SEQUENCE [LARGE SCALE GENOMIC DNA]</scope>
    <source>
        <strain evidence="3 4">KRF1</strain>
    </source>
</reference>
<keyword evidence="1 2" id="KW-0732">Signal</keyword>
<dbReference type="Gene3D" id="3.40.190.10">
    <property type="entry name" value="Periplasmic binding protein-like II"/>
    <property type="match status" value="2"/>
</dbReference>
<dbReference type="Proteomes" id="UP000733744">
    <property type="component" value="Unassembled WGS sequence"/>
</dbReference>
<evidence type="ECO:0000313" key="3">
    <source>
        <dbReference type="EMBL" id="TRW89639.1"/>
    </source>
</evidence>